<accession>A0A7R9CE45</accession>
<evidence type="ECO:0000256" key="5">
    <source>
        <dbReference type="ARBA" id="ARBA00022771"/>
    </source>
</evidence>
<dbReference type="InterPro" id="IPR013087">
    <property type="entry name" value="Znf_C2H2_type"/>
</dbReference>
<evidence type="ECO:0000256" key="6">
    <source>
        <dbReference type="ARBA" id="ARBA00022833"/>
    </source>
</evidence>
<dbReference type="EMBL" id="OC316869">
    <property type="protein sequence ID" value="CAD7394063.1"/>
    <property type="molecule type" value="Genomic_DNA"/>
</dbReference>
<feature type="signal peptide" evidence="13">
    <location>
        <begin position="1"/>
        <end position="16"/>
    </location>
</feature>
<feature type="chain" id="PRO_5031438309" description="C2H2-type domain-containing protein" evidence="13">
    <location>
        <begin position="17"/>
        <end position="613"/>
    </location>
</feature>
<dbReference type="GO" id="GO:0003677">
    <property type="term" value="F:DNA binding"/>
    <property type="evidence" value="ECO:0007669"/>
    <property type="project" value="UniProtKB-KW"/>
</dbReference>
<dbReference type="GO" id="GO:0005634">
    <property type="term" value="C:nucleus"/>
    <property type="evidence" value="ECO:0007669"/>
    <property type="project" value="UniProtKB-SubCell"/>
</dbReference>
<evidence type="ECO:0000256" key="8">
    <source>
        <dbReference type="ARBA" id="ARBA00023125"/>
    </source>
</evidence>
<dbReference type="InterPro" id="IPR050331">
    <property type="entry name" value="Zinc_finger"/>
</dbReference>
<evidence type="ECO:0000256" key="1">
    <source>
        <dbReference type="ARBA" id="ARBA00004123"/>
    </source>
</evidence>
<dbReference type="SMART" id="SM00355">
    <property type="entry name" value="ZnF_C2H2"/>
    <property type="match status" value="3"/>
</dbReference>
<feature type="compositionally biased region" description="Polar residues" evidence="12">
    <location>
        <begin position="357"/>
        <end position="373"/>
    </location>
</feature>
<feature type="region of interest" description="Disordered" evidence="12">
    <location>
        <begin position="344"/>
        <end position="377"/>
    </location>
</feature>
<dbReference type="PANTHER" id="PTHR16515">
    <property type="entry name" value="PR DOMAIN ZINC FINGER PROTEIN"/>
    <property type="match status" value="1"/>
</dbReference>
<comment type="subcellular location">
    <subcellularLocation>
        <location evidence="1">Nucleus</location>
    </subcellularLocation>
</comment>
<dbReference type="SUPFAM" id="SSF57667">
    <property type="entry name" value="beta-beta-alpha zinc fingers"/>
    <property type="match status" value="2"/>
</dbReference>
<feature type="domain" description="C2H2-type" evidence="14">
    <location>
        <begin position="558"/>
        <end position="585"/>
    </location>
</feature>
<evidence type="ECO:0000256" key="13">
    <source>
        <dbReference type="SAM" id="SignalP"/>
    </source>
</evidence>
<keyword evidence="7" id="KW-0805">Transcription regulation</keyword>
<keyword evidence="9" id="KW-0804">Transcription</keyword>
<dbReference type="Gene3D" id="3.30.160.60">
    <property type="entry name" value="Classic Zinc Finger"/>
    <property type="match status" value="3"/>
</dbReference>
<dbReference type="GO" id="GO:0008270">
    <property type="term" value="F:zinc ion binding"/>
    <property type="evidence" value="ECO:0007669"/>
    <property type="project" value="UniProtKB-KW"/>
</dbReference>
<dbReference type="AlphaFoldDB" id="A0A7R9CE45"/>
<evidence type="ECO:0000256" key="9">
    <source>
        <dbReference type="ARBA" id="ARBA00023163"/>
    </source>
</evidence>
<keyword evidence="8" id="KW-0238">DNA-binding</keyword>
<organism evidence="15">
    <name type="scientific">Timema cristinae</name>
    <name type="common">Walking stick</name>
    <dbReference type="NCBI Taxonomy" id="61476"/>
    <lineage>
        <taxon>Eukaryota</taxon>
        <taxon>Metazoa</taxon>
        <taxon>Ecdysozoa</taxon>
        <taxon>Arthropoda</taxon>
        <taxon>Hexapoda</taxon>
        <taxon>Insecta</taxon>
        <taxon>Pterygota</taxon>
        <taxon>Neoptera</taxon>
        <taxon>Polyneoptera</taxon>
        <taxon>Phasmatodea</taxon>
        <taxon>Timematodea</taxon>
        <taxon>Timematoidea</taxon>
        <taxon>Timematidae</taxon>
        <taxon>Timema</taxon>
    </lineage>
</organism>
<dbReference type="GO" id="GO:0010468">
    <property type="term" value="P:regulation of gene expression"/>
    <property type="evidence" value="ECO:0007669"/>
    <property type="project" value="TreeGrafter"/>
</dbReference>
<feature type="domain" description="C2H2-type" evidence="14">
    <location>
        <begin position="586"/>
        <end position="613"/>
    </location>
</feature>
<keyword evidence="4" id="KW-0677">Repeat</keyword>
<dbReference type="FunFam" id="3.30.160.60:FF:000100">
    <property type="entry name" value="Zinc finger 45-like"/>
    <property type="match status" value="1"/>
</dbReference>
<dbReference type="InterPro" id="IPR036236">
    <property type="entry name" value="Znf_C2H2_sf"/>
</dbReference>
<proteinExistence type="inferred from homology"/>
<reference evidence="15" key="1">
    <citation type="submission" date="2020-11" db="EMBL/GenBank/DDBJ databases">
        <authorList>
            <person name="Tran Van P."/>
        </authorList>
    </citation>
    <scope>NUCLEOTIDE SEQUENCE</scope>
</reference>
<dbReference type="FunFam" id="3.30.160.60:FF:000161">
    <property type="entry name" value="Zinc finger protein 366"/>
    <property type="match status" value="1"/>
</dbReference>
<keyword evidence="6" id="KW-0862">Zinc</keyword>
<sequence>MKRFLILLLVTVLVLANLSYNSMGQALDLQSGEFEDTKFNGKEYLDSVAAKALLKCSSINVTAPGYEDDIESDDTIFDLLVSSGSVKSIEDVKRAGSVDIGYVDKYGVVLGSLHITGIVYFSSRPPVYEKDTKIFVWNCALDSVSNVVFDCCAHAHIGGKWGERWDYQVTNNYTLTVKEAGTVIAEGTMDSKISGTEASIFILLEGHDHKYQASLGDVEVTNNGEIGHIEVSDSDLGDSEVKLIADSFKSHYTAEEVTGVLWEEFHACLFSLISVRIVVYKFQDMNHTSLLSEMTSPITLIKSEDICRPELTPLQPLDPHSICSLIPQSMTVAWDDDYYAPHDKTTSQHSMVEEDSSQNGWGSTPSPRYSSNHGADADVLSENSCSTSTVISTPVKHTDSLPEWDDSVCPVRFIQREHLGWSSQAEKDPLELTQARKDYSYSPHFLDRPEQEYIILAGDELRCEVRRDGKSKGDDWLILEKISQQKSYFVEQSSILIGERSSDFIIRNSCFEPSSDFGADTAAFVEDRPYKCNVCSSSFKKKQYLKVHSIIHTGERPFQCPHCDKSFRQKTHLNNHVSIHTGIKPFKCRLCELSFRQKQHLKKHESSSHNLEM</sequence>
<dbReference type="PROSITE" id="PS00028">
    <property type="entry name" value="ZINC_FINGER_C2H2_1"/>
    <property type="match status" value="3"/>
</dbReference>
<dbReference type="FunFam" id="3.30.160.60:FF:000508">
    <property type="entry name" value="Myeloid zinc finger 1"/>
    <property type="match status" value="1"/>
</dbReference>
<protein>
    <recommendedName>
        <fullName evidence="14">C2H2-type domain-containing protein</fullName>
    </recommendedName>
</protein>
<evidence type="ECO:0000256" key="2">
    <source>
        <dbReference type="ARBA" id="ARBA00006991"/>
    </source>
</evidence>
<keyword evidence="3" id="KW-0479">Metal-binding</keyword>
<dbReference type="PROSITE" id="PS50157">
    <property type="entry name" value="ZINC_FINGER_C2H2_2"/>
    <property type="match status" value="3"/>
</dbReference>
<keyword evidence="5 11" id="KW-0863">Zinc-finger</keyword>
<dbReference type="GO" id="GO:0042802">
    <property type="term" value="F:identical protein binding"/>
    <property type="evidence" value="ECO:0007669"/>
    <property type="project" value="UniProtKB-ARBA"/>
</dbReference>
<dbReference type="PANTHER" id="PTHR16515:SF66">
    <property type="entry name" value="C2H2-TYPE DOMAIN-CONTAINING PROTEIN"/>
    <property type="match status" value="1"/>
</dbReference>
<evidence type="ECO:0000256" key="12">
    <source>
        <dbReference type="SAM" id="MobiDB-lite"/>
    </source>
</evidence>
<evidence type="ECO:0000256" key="7">
    <source>
        <dbReference type="ARBA" id="ARBA00023015"/>
    </source>
</evidence>
<feature type="domain" description="C2H2-type" evidence="14">
    <location>
        <begin position="530"/>
        <end position="557"/>
    </location>
</feature>
<dbReference type="Pfam" id="PF00096">
    <property type="entry name" value="zf-C2H2"/>
    <property type="match status" value="1"/>
</dbReference>
<evidence type="ECO:0000256" key="3">
    <source>
        <dbReference type="ARBA" id="ARBA00022723"/>
    </source>
</evidence>
<gene>
    <name evidence="15" type="ORF">TCEB3V08_LOCUS2008</name>
</gene>
<name>A0A7R9CE45_TIMCR</name>
<comment type="similarity">
    <text evidence="2">Belongs to the krueppel C2H2-type zinc-finger protein family.</text>
</comment>
<keyword evidence="10" id="KW-0539">Nucleus</keyword>
<evidence type="ECO:0000259" key="14">
    <source>
        <dbReference type="PROSITE" id="PS50157"/>
    </source>
</evidence>
<keyword evidence="13" id="KW-0732">Signal</keyword>
<evidence type="ECO:0000313" key="15">
    <source>
        <dbReference type="EMBL" id="CAD7394063.1"/>
    </source>
</evidence>
<evidence type="ECO:0000256" key="4">
    <source>
        <dbReference type="ARBA" id="ARBA00022737"/>
    </source>
</evidence>
<evidence type="ECO:0000256" key="11">
    <source>
        <dbReference type="PROSITE-ProRule" id="PRU00042"/>
    </source>
</evidence>
<evidence type="ECO:0000256" key="10">
    <source>
        <dbReference type="ARBA" id="ARBA00023242"/>
    </source>
</evidence>